<dbReference type="GO" id="GO:0000278">
    <property type="term" value="P:mitotic cell cycle"/>
    <property type="evidence" value="ECO:0007669"/>
    <property type="project" value="TreeGrafter"/>
</dbReference>
<evidence type="ECO:0000256" key="3">
    <source>
        <dbReference type="ARBA" id="ARBA00022860"/>
    </source>
</evidence>
<dbReference type="PANTHER" id="PTHR22706">
    <property type="entry name" value="ASSEMBLY FACTOR FOR SPINDLE MICROTUBULES"/>
    <property type="match status" value="1"/>
</dbReference>
<dbReference type="PANTHER" id="PTHR22706:SF1">
    <property type="entry name" value="ASSEMBLY FACTOR FOR SPINDLE MICROTUBULES"/>
    <property type="match status" value="1"/>
</dbReference>
<dbReference type="SUPFAM" id="SSF47576">
    <property type="entry name" value="Calponin-homology domain, CH-domain"/>
    <property type="match status" value="1"/>
</dbReference>
<organism evidence="4 5">
    <name type="scientific">Acer saccharum</name>
    <name type="common">Sugar maple</name>
    <dbReference type="NCBI Taxonomy" id="4024"/>
    <lineage>
        <taxon>Eukaryota</taxon>
        <taxon>Viridiplantae</taxon>
        <taxon>Streptophyta</taxon>
        <taxon>Embryophyta</taxon>
        <taxon>Tracheophyta</taxon>
        <taxon>Spermatophyta</taxon>
        <taxon>Magnoliopsida</taxon>
        <taxon>eudicotyledons</taxon>
        <taxon>Gunneridae</taxon>
        <taxon>Pentapetalae</taxon>
        <taxon>rosids</taxon>
        <taxon>malvids</taxon>
        <taxon>Sapindales</taxon>
        <taxon>Sapindaceae</taxon>
        <taxon>Hippocastanoideae</taxon>
        <taxon>Acereae</taxon>
        <taxon>Acer</taxon>
    </lineage>
</organism>
<reference evidence="4" key="2">
    <citation type="submission" date="2023-06" db="EMBL/GenBank/DDBJ databases">
        <authorList>
            <person name="Swenson N.G."/>
            <person name="Wegrzyn J.L."/>
            <person name="Mcevoy S.L."/>
        </authorList>
    </citation>
    <scope>NUCLEOTIDE SEQUENCE</scope>
    <source>
        <strain evidence="4">NS2018</strain>
        <tissue evidence="4">Leaf</tissue>
    </source>
</reference>
<name>A0AA39RQS0_ACESA</name>
<dbReference type="GO" id="GO:0005737">
    <property type="term" value="C:cytoplasm"/>
    <property type="evidence" value="ECO:0007669"/>
    <property type="project" value="UniProtKB-SubCell"/>
</dbReference>
<reference evidence="4" key="1">
    <citation type="journal article" date="2022" name="Plant J.">
        <title>Strategies of tolerance reflected in two North American maple genomes.</title>
        <authorList>
            <person name="McEvoy S.L."/>
            <person name="Sezen U.U."/>
            <person name="Trouern-Trend A."/>
            <person name="McMahon S.M."/>
            <person name="Schaberg P.G."/>
            <person name="Yang J."/>
            <person name="Wegrzyn J.L."/>
            <person name="Swenson N.G."/>
        </authorList>
    </citation>
    <scope>NUCLEOTIDE SEQUENCE</scope>
    <source>
        <strain evidence="4">NS2018</strain>
    </source>
</reference>
<dbReference type="GO" id="GO:0007051">
    <property type="term" value="P:spindle organization"/>
    <property type="evidence" value="ECO:0007669"/>
    <property type="project" value="TreeGrafter"/>
</dbReference>
<comment type="caution">
    <text evidence="4">The sequence shown here is derived from an EMBL/GenBank/DDBJ whole genome shotgun (WGS) entry which is preliminary data.</text>
</comment>
<keyword evidence="5" id="KW-1185">Reference proteome</keyword>
<protein>
    <submittedName>
        <fullName evidence="4">Uncharacterized protein</fullName>
    </submittedName>
</protein>
<dbReference type="Gene3D" id="1.10.418.10">
    <property type="entry name" value="Calponin-like domain"/>
    <property type="match status" value="1"/>
</dbReference>
<dbReference type="InterPro" id="IPR051185">
    <property type="entry name" value="ASPM"/>
</dbReference>
<gene>
    <name evidence="4" type="ORF">LWI29_003911</name>
</gene>
<dbReference type="GO" id="GO:0000922">
    <property type="term" value="C:spindle pole"/>
    <property type="evidence" value="ECO:0007669"/>
    <property type="project" value="TreeGrafter"/>
</dbReference>
<evidence type="ECO:0000313" key="5">
    <source>
        <dbReference type="Proteomes" id="UP001168877"/>
    </source>
</evidence>
<proteinExistence type="predicted"/>
<dbReference type="GO" id="GO:0005516">
    <property type="term" value="F:calmodulin binding"/>
    <property type="evidence" value="ECO:0007669"/>
    <property type="project" value="UniProtKB-KW"/>
</dbReference>
<dbReference type="EMBL" id="JAUESC010000385">
    <property type="protein sequence ID" value="KAK0578031.1"/>
    <property type="molecule type" value="Genomic_DNA"/>
</dbReference>
<comment type="subcellular location">
    <subcellularLocation>
        <location evidence="1">Cytoplasm</location>
    </subcellularLocation>
</comment>
<keyword evidence="3" id="KW-0112">Calmodulin-binding</keyword>
<evidence type="ECO:0000256" key="2">
    <source>
        <dbReference type="ARBA" id="ARBA00022490"/>
    </source>
</evidence>
<evidence type="ECO:0000256" key="1">
    <source>
        <dbReference type="ARBA" id="ARBA00004496"/>
    </source>
</evidence>
<accession>A0AA39RQS0</accession>
<dbReference type="GO" id="GO:0051295">
    <property type="term" value="P:establishment of meiotic spindle localization"/>
    <property type="evidence" value="ECO:0007669"/>
    <property type="project" value="TreeGrafter"/>
</dbReference>
<sequence>MSQVTKNIDEWRLRMKSHCPIVTDVGMKEKAIRVLMCYNPTWLRIGLYIIFGGDSLLSNGDINSDQKVSFLKMMIEKQFFTHAGLAKTYAYNKNVEDFLSSDVMHGEGNIIAHLEIVGYKVSYKQDSSILTKMVVPSDTLKKNLSNCGIALQYLRQAGLKLYDQDGTEIIEDDVANGDKELVLSLLWNMFVLLQLPLLINK</sequence>
<dbReference type="InterPro" id="IPR036872">
    <property type="entry name" value="CH_dom_sf"/>
</dbReference>
<keyword evidence="2" id="KW-0963">Cytoplasm</keyword>
<evidence type="ECO:0000313" key="4">
    <source>
        <dbReference type="EMBL" id="KAK0578031.1"/>
    </source>
</evidence>
<dbReference type="AlphaFoldDB" id="A0AA39RQS0"/>
<dbReference type="Proteomes" id="UP001168877">
    <property type="component" value="Unassembled WGS sequence"/>
</dbReference>